<evidence type="ECO:0000256" key="1">
    <source>
        <dbReference type="ARBA" id="ARBA00004141"/>
    </source>
</evidence>
<feature type="transmembrane region" description="Helical" evidence="5">
    <location>
        <begin position="229"/>
        <end position="245"/>
    </location>
</feature>
<keyword evidence="2 5" id="KW-0812">Transmembrane</keyword>
<evidence type="ECO:0000256" key="2">
    <source>
        <dbReference type="ARBA" id="ARBA00022692"/>
    </source>
</evidence>
<dbReference type="PANTHER" id="PTHR43424">
    <property type="entry name" value="LOCUS PUTATIVE PROTEIN 1-RELATED"/>
    <property type="match status" value="1"/>
</dbReference>
<dbReference type="Proteomes" id="UP000054709">
    <property type="component" value="Unassembled WGS sequence"/>
</dbReference>
<feature type="transmembrane region" description="Helical" evidence="5">
    <location>
        <begin position="372"/>
        <end position="392"/>
    </location>
</feature>
<feature type="transmembrane region" description="Helical" evidence="5">
    <location>
        <begin position="185"/>
        <end position="208"/>
    </location>
</feature>
<feature type="transmembrane region" description="Helical" evidence="5">
    <location>
        <begin position="125"/>
        <end position="148"/>
    </location>
</feature>
<feature type="transmembrane region" description="Helical" evidence="5">
    <location>
        <begin position="32"/>
        <end position="51"/>
    </location>
</feature>
<dbReference type="PANTHER" id="PTHR43424:SF1">
    <property type="entry name" value="LOCUS PUTATIVE PROTEIN 1-RELATED"/>
    <property type="match status" value="1"/>
</dbReference>
<feature type="transmembrane region" description="Helical" evidence="5">
    <location>
        <begin position="265"/>
        <end position="284"/>
    </location>
</feature>
<proteinExistence type="predicted"/>
<feature type="transmembrane region" description="Helical" evidence="5">
    <location>
        <begin position="160"/>
        <end position="179"/>
    </location>
</feature>
<sequence>MNILWLAKDKLLNNEVARKVLGNSSWLVSDKIFNMILSIFVTAIVARYFGPEVYGEFNYALAIVSLFTVLSTLGLEILVVKTIVDKDQEEGTILCTSFLLRVLGGILLTVVSCIVMWILEPSDKYLQFIVLIMSFSMVIRSFEVIEYWIQAHQKAKISSLIRIIVSLITAALKLLLVYLKGDLILFSLIYTIDIAIISAALVFAYLKYRQEKTRWKFSISYAKEILSQSWYLVLSGLMVSLYMRIDQVMLGTIMPNKDELGIFSAAVRIAEMWYFVPMAIIVSFRPVIMSKKKTNNDDYIKSVQLLYNIVAWMGIVFGLFILLFSKIIIGILYGPDYIESARILSVSIWAGIFAMLGSARGVWLVSEGLQKYSMAYIAAGCIINISLNYFLIPSYGGYGAAVATLISQITVAIIAPAFFKPTRISSMMMLRAFNLKKFIMDIKHK</sequence>
<name>A0A0W1B4D8_9BACL</name>
<evidence type="ECO:0000256" key="5">
    <source>
        <dbReference type="SAM" id="Phobius"/>
    </source>
</evidence>
<feature type="transmembrane region" description="Helical" evidence="5">
    <location>
        <begin position="98"/>
        <end position="119"/>
    </location>
</feature>
<dbReference type="InterPro" id="IPR002797">
    <property type="entry name" value="Polysacc_synth"/>
</dbReference>
<evidence type="ECO:0000313" key="7">
    <source>
        <dbReference type="Proteomes" id="UP000054709"/>
    </source>
</evidence>
<dbReference type="EMBL" id="LCZJ02000013">
    <property type="protein sequence ID" value="KTD88412.1"/>
    <property type="molecule type" value="Genomic_DNA"/>
</dbReference>
<dbReference type="GO" id="GO:0016020">
    <property type="term" value="C:membrane"/>
    <property type="evidence" value="ECO:0007669"/>
    <property type="project" value="UniProtKB-SubCell"/>
</dbReference>
<dbReference type="InterPro" id="IPR052556">
    <property type="entry name" value="PolySynth_Transporter"/>
</dbReference>
<evidence type="ECO:0000256" key="4">
    <source>
        <dbReference type="ARBA" id="ARBA00023136"/>
    </source>
</evidence>
<evidence type="ECO:0000313" key="6">
    <source>
        <dbReference type="EMBL" id="KTD88412.1"/>
    </source>
</evidence>
<protein>
    <submittedName>
        <fullName evidence="6">Polysaccharide biosynthesis protein</fullName>
    </submittedName>
</protein>
<dbReference type="AlphaFoldDB" id="A0A0W1B4D8"/>
<reference evidence="6 7" key="1">
    <citation type="journal article" date="2015" name="Int. Biodeterior. Biodegradation">
        <title>Physiological and genetic screening methods for the isolation of methyl tert-butyl ether-degrading bacteria for bioremediation purposes.</title>
        <authorList>
            <person name="Guisado I.M."/>
            <person name="Purswani J."/>
            <person name="Gonzalez Lopez J."/>
            <person name="Pozo C."/>
        </authorList>
    </citation>
    <scope>NUCLEOTIDE SEQUENCE [LARGE SCALE GENOMIC DNA]</scope>
    <source>
        <strain evidence="6 7">SH7</strain>
    </source>
</reference>
<keyword evidence="4 5" id="KW-0472">Membrane</keyword>
<keyword evidence="7" id="KW-1185">Reference proteome</keyword>
<dbReference type="RefSeq" id="WP_060621844.1">
    <property type="nucleotide sequence ID" value="NZ_LCZJ02000013.1"/>
</dbReference>
<feature type="transmembrane region" description="Helical" evidence="5">
    <location>
        <begin position="57"/>
        <end position="78"/>
    </location>
</feature>
<feature type="transmembrane region" description="Helical" evidence="5">
    <location>
        <begin position="305"/>
        <end position="334"/>
    </location>
</feature>
<dbReference type="CDD" id="cd13128">
    <property type="entry name" value="MATE_Wzx_like"/>
    <property type="match status" value="1"/>
</dbReference>
<accession>A0A0W1B4D8</accession>
<evidence type="ECO:0000256" key="3">
    <source>
        <dbReference type="ARBA" id="ARBA00022989"/>
    </source>
</evidence>
<dbReference type="Pfam" id="PF01943">
    <property type="entry name" value="Polysacc_synt"/>
    <property type="match status" value="1"/>
</dbReference>
<keyword evidence="3 5" id="KW-1133">Transmembrane helix</keyword>
<dbReference type="OrthoDB" id="5240734at2"/>
<organism evidence="6 7">
    <name type="scientific">Paenibacillus etheri</name>
    <dbReference type="NCBI Taxonomy" id="1306852"/>
    <lineage>
        <taxon>Bacteria</taxon>
        <taxon>Bacillati</taxon>
        <taxon>Bacillota</taxon>
        <taxon>Bacilli</taxon>
        <taxon>Bacillales</taxon>
        <taxon>Paenibacillaceae</taxon>
        <taxon>Paenibacillus</taxon>
    </lineage>
</organism>
<comment type="caution">
    <text evidence="6">The sequence shown here is derived from an EMBL/GenBank/DDBJ whole genome shotgun (WGS) entry which is preliminary data.</text>
</comment>
<comment type="subcellular location">
    <subcellularLocation>
        <location evidence="1">Membrane</location>
        <topology evidence="1">Multi-pass membrane protein</topology>
    </subcellularLocation>
</comment>
<feature type="transmembrane region" description="Helical" evidence="5">
    <location>
        <begin position="346"/>
        <end position="365"/>
    </location>
</feature>
<gene>
    <name evidence="6" type="ORF">UQ64_05095</name>
</gene>
<feature type="transmembrane region" description="Helical" evidence="5">
    <location>
        <begin position="398"/>
        <end position="419"/>
    </location>
</feature>